<dbReference type="RefSeq" id="WP_090696766.1">
    <property type="nucleotide sequence ID" value="NZ_FOSP01000002.1"/>
</dbReference>
<dbReference type="SUPFAM" id="SSF54001">
    <property type="entry name" value="Cysteine proteinases"/>
    <property type="match status" value="1"/>
</dbReference>
<feature type="domain" description="Transglutaminase-like" evidence="1">
    <location>
        <begin position="165"/>
        <end position="229"/>
    </location>
</feature>
<sequence length="273" mass="31522">MKLRIQHKTRYTYDDFVFLEPHYLNFCPQHRSYLQVEEFDLKVSPLPDGLFPLLNIENALQYQCWFDRTVNSLEINALIKVNTAKFNPFGFFIDMDILRMNSHEHFGYLDIEHPISSEIEDVLLPFLSVPPNELLTPVNKILQLINQNWSYSARYTEDIHEPSDCFKKKSGSCRDLSWMMIIMLRYLKIPARFVGGYAFNPELGEGHELHAWVEFLAPGAGWIGVDPSAGVFTNETYIPIAASKDPKKTLPVYGSYRGSVSSRLEAEVKITEY</sequence>
<dbReference type="GO" id="GO:0008233">
    <property type="term" value="F:peptidase activity"/>
    <property type="evidence" value="ECO:0007669"/>
    <property type="project" value="UniProtKB-KW"/>
</dbReference>
<organism evidence="2 3">
    <name type="scientific">Nitrosomonas aestuarii</name>
    <dbReference type="NCBI Taxonomy" id="52441"/>
    <lineage>
        <taxon>Bacteria</taxon>
        <taxon>Pseudomonadati</taxon>
        <taxon>Pseudomonadota</taxon>
        <taxon>Betaproteobacteria</taxon>
        <taxon>Nitrosomonadales</taxon>
        <taxon>Nitrosomonadaceae</taxon>
        <taxon>Nitrosomonas</taxon>
    </lineage>
</organism>
<dbReference type="InterPro" id="IPR038765">
    <property type="entry name" value="Papain-like_cys_pep_sf"/>
</dbReference>
<dbReference type="EMBL" id="FOSP01000002">
    <property type="protein sequence ID" value="SFK22338.1"/>
    <property type="molecule type" value="Genomic_DNA"/>
</dbReference>
<dbReference type="Pfam" id="PF08379">
    <property type="entry name" value="Bact_transglu_N"/>
    <property type="match status" value="1"/>
</dbReference>
<dbReference type="OrthoDB" id="5438043at2"/>
<keyword evidence="3" id="KW-1185">Reference proteome</keyword>
<dbReference type="STRING" id="52441.SAMN05216302_100259"/>
<gene>
    <name evidence="2" type="ORF">SAMN05216302_100259</name>
</gene>
<protein>
    <submittedName>
        <fullName evidence="2">Transglutaminase-like enzyme, putative cysteine protease</fullName>
    </submittedName>
</protein>
<reference evidence="3" key="1">
    <citation type="submission" date="2016-10" db="EMBL/GenBank/DDBJ databases">
        <authorList>
            <person name="Varghese N."/>
            <person name="Submissions S."/>
        </authorList>
    </citation>
    <scope>NUCLEOTIDE SEQUENCE [LARGE SCALE GENOMIC DNA]</scope>
    <source>
        <strain evidence="3">Nm69</strain>
    </source>
</reference>
<dbReference type="AlphaFoldDB" id="A0A1I3XS30"/>
<dbReference type="Proteomes" id="UP000199533">
    <property type="component" value="Unassembled WGS sequence"/>
</dbReference>
<keyword evidence="2" id="KW-0645">Protease</keyword>
<dbReference type="InterPro" id="IPR013589">
    <property type="entry name" value="Bac_transglu_N"/>
</dbReference>
<dbReference type="Pfam" id="PF01841">
    <property type="entry name" value="Transglut_core"/>
    <property type="match status" value="1"/>
</dbReference>
<proteinExistence type="predicted"/>
<accession>A0A1I3XS30</accession>
<name>A0A1I3XS30_9PROT</name>
<dbReference type="SMART" id="SM00460">
    <property type="entry name" value="TGc"/>
    <property type="match status" value="1"/>
</dbReference>
<keyword evidence="2" id="KW-0378">Hydrolase</keyword>
<evidence type="ECO:0000259" key="1">
    <source>
        <dbReference type="SMART" id="SM00460"/>
    </source>
</evidence>
<evidence type="ECO:0000313" key="2">
    <source>
        <dbReference type="EMBL" id="SFK22338.1"/>
    </source>
</evidence>
<dbReference type="InterPro" id="IPR002931">
    <property type="entry name" value="Transglutaminase-like"/>
</dbReference>
<dbReference type="PANTHER" id="PTHR33490">
    <property type="entry name" value="BLR5614 PROTEIN-RELATED"/>
    <property type="match status" value="1"/>
</dbReference>
<evidence type="ECO:0000313" key="3">
    <source>
        <dbReference type="Proteomes" id="UP000199533"/>
    </source>
</evidence>
<dbReference type="PANTHER" id="PTHR33490:SF1">
    <property type="entry name" value="SLL1233 PROTEIN"/>
    <property type="match status" value="1"/>
</dbReference>
<dbReference type="Gene3D" id="3.10.620.30">
    <property type="match status" value="1"/>
</dbReference>
<dbReference type="GO" id="GO:0006508">
    <property type="term" value="P:proteolysis"/>
    <property type="evidence" value="ECO:0007669"/>
    <property type="project" value="UniProtKB-KW"/>
</dbReference>